<dbReference type="InParanoid" id="A0A165G7H6"/>
<proteinExistence type="predicted"/>
<feature type="region of interest" description="Disordered" evidence="9">
    <location>
        <begin position="1"/>
        <end position="43"/>
    </location>
</feature>
<dbReference type="GO" id="GO:0002939">
    <property type="term" value="P:tRNA N1-guanine methylation"/>
    <property type="evidence" value="ECO:0007669"/>
    <property type="project" value="EnsemblFungi"/>
</dbReference>
<evidence type="ECO:0000313" key="12">
    <source>
        <dbReference type="Proteomes" id="UP000076632"/>
    </source>
</evidence>
<dbReference type="EMBL" id="KV407460">
    <property type="protein sequence ID" value="KZF21828.1"/>
    <property type="molecule type" value="Genomic_DNA"/>
</dbReference>
<comment type="catalytic activity">
    <reaction evidence="8">
        <text>guanosine(9) in tRNA + S-adenosyl-L-methionine = N(1)-methylguanosine(9) in tRNA + S-adenosyl-L-homocysteine + H(+)</text>
        <dbReference type="Rhea" id="RHEA:43156"/>
        <dbReference type="Rhea" id="RHEA-COMP:10367"/>
        <dbReference type="Rhea" id="RHEA-COMP:10368"/>
        <dbReference type="ChEBI" id="CHEBI:15378"/>
        <dbReference type="ChEBI" id="CHEBI:57856"/>
        <dbReference type="ChEBI" id="CHEBI:59789"/>
        <dbReference type="ChEBI" id="CHEBI:73542"/>
        <dbReference type="ChEBI" id="CHEBI:74269"/>
        <dbReference type="EC" id="2.1.1.221"/>
    </reaction>
</comment>
<reference evidence="11 12" key="1">
    <citation type="journal article" date="2016" name="Fungal Biol.">
        <title>The genome of Xylona heveae provides a window into fungal endophytism.</title>
        <authorList>
            <person name="Gazis R."/>
            <person name="Kuo A."/>
            <person name="Riley R."/>
            <person name="LaButti K."/>
            <person name="Lipzen A."/>
            <person name="Lin J."/>
            <person name="Amirebrahimi M."/>
            <person name="Hesse C.N."/>
            <person name="Spatafora J.W."/>
            <person name="Henrissat B."/>
            <person name="Hainaut M."/>
            <person name="Grigoriev I.V."/>
            <person name="Hibbett D.S."/>
        </authorList>
    </citation>
    <scope>NUCLEOTIDE SEQUENCE [LARGE SCALE GENOMIC DNA]</scope>
    <source>
        <strain evidence="11 12">TC161</strain>
    </source>
</reference>
<keyword evidence="4" id="KW-0808">Transferase</keyword>
<name>A0A165G7H6_XYLHT</name>
<gene>
    <name evidence="11" type="ORF">L228DRAFT_196313</name>
</gene>
<feature type="domain" description="SAM-dependent MTase TRM10-type" evidence="10">
    <location>
        <begin position="56"/>
        <end position="253"/>
    </location>
</feature>
<feature type="compositionally biased region" description="Basic and acidic residues" evidence="9">
    <location>
        <begin position="13"/>
        <end position="43"/>
    </location>
</feature>
<dbReference type="EC" id="2.1.1.221" evidence="1"/>
<evidence type="ECO:0000256" key="2">
    <source>
        <dbReference type="ARBA" id="ARBA00020451"/>
    </source>
</evidence>
<dbReference type="OMA" id="YQIGFHV"/>
<accession>A0A165G7H6</accession>
<dbReference type="CDD" id="cd18089">
    <property type="entry name" value="SPOUT_Trm10-like"/>
    <property type="match status" value="1"/>
</dbReference>
<dbReference type="PANTHER" id="PTHR13563:SF13">
    <property type="entry name" value="TRNA METHYLTRANSFERASE 10 HOMOLOG A"/>
    <property type="match status" value="1"/>
</dbReference>
<dbReference type="RefSeq" id="XP_018187383.1">
    <property type="nucleotide sequence ID" value="XM_018329604.1"/>
</dbReference>
<dbReference type="GeneID" id="28894741"/>
<dbReference type="OrthoDB" id="278300at2759"/>
<keyword evidence="12" id="KW-1185">Reference proteome</keyword>
<evidence type="ECO:0000256" key="7">
    <source>
        <dbReference type="ARBA" id="ARBA00032166"/>
    </source>
</evidence>
<dbReference type="PROSITE" id="PS51675">
    <property type="entry name" value="SAM_MT_TRM10"/>
    <property type="match status" value="1"/>
</dbReference>
<evidence type="ECO:0000313" key="11">
    <source>
        <dbReference type="EMBL" id="KZF21828.1"/>
    </source>
</evidence>
<dbReference type="GO" id="GO:0052905">
    <property type="term" value="F:tRNA (guanosine(9)-N1)-methyltransferase activity"/>
    <property type="evidence" value="ECO:0007669"/>
    <property type="project" value="UniProtKB-EC"/>
</dbReference>
<evidence type="ECO:0000256" key="5">
    <source>
        <dbReference type="ARBA" id="ARBA00022691"/>
    </source>
</evidence>
<dbReference type="Proteomes" id="UP000076632">
    <property type="component" value="Unassembled WGS sequence"/>
</dbReference>
<protein>
    <recommendedName>
        <fullName evidence="2">tRNA (guanine(9)-N1)-methyltransferase</fullName>
        <ecNumber evidence="1">2.1.1.221</ecNumber>
    </recommendedName>
    <alternativeName>
        <fullName evidence="7">tRNA methyltransferase 10</fullName>
    </alternativeName>
    <alternativeName>
        <fullName evidence="6">tRNA(m1G9)-methyltransferase</fullName>
    </alternativeName>
</protein>
<keyword evidence="3" id="KW-0489">Methyltransferase</keyword>
<evidence type="ECO:0000256" key="4">
    <source>
        <dbReference type="ARBA" id="ARBA00022679"/>
    </source>
</evidence>
<feature type="compositionally biased region" description="Basic residues" evidence="9">
    <location>
        <begin position="1"/>
        <end position="11"/>
    </location>
</feature>
<evidence type="ECO:0000256" key="6">
    <source>
        <dbReference type="ARBA" id="ARBA00031792"/>
    </source>
</evidence>
<sequence length="253" mass="29067">LSKNARKRLAKAQKWEEGREWRKSMRKQKSVERREKKRAEKKDEVARLAAEGLEPPKPTFIKPVQVPITIIFDCDFDNLMLDKEIISLGSQITRAYSDNKNSKFRANMVFSSFGGKLKERFEGPLAGHYKSWKGTHFTEEDFVAASEEAKNRMKNNKGEVIYLSSDSDTTLTELKPYSTYIIGGLVDKNRHKGICHKRAVERGIKTAKLPIGEYLQMASRFVLATNHVSEIMVRWLELGDWGEAFISVLPKRK</sequence>
<dbReference type="InterPro" id="IPR038459">
    <property type="entry name" value="MT_TRM10-typ_sf"/>
</dbReference>
<keyword evidence="5" id="KW-0949">S-adenosyl-L-methionine</keyword>
<feature type="non-terminal residue" evidence="11">
    <location>
        <position position="1"/>
    </location>
</feature>
<evidence type="ECO:0000256" key="1">
    <source>
        <dbReference type="ARBA" id="ARBA00012797"/>
    </source>
</evidence>
<feature type="non-terminal residue" evidence="11">
    <location>
        <position position="253"/>
    </location>
</feature>
<dbReference type="FunCoup" id="A0A165G7H6">
    <property type="interactions" value="760"/>
</dbReference>
<dbReference type="InterPro" id="IPR028564">
    <property type="entry name" value="MT_TRM10-typ"/>
</dbReference>
<evidence type="ECO:0000256" key="8">
    <source>
        <dbReference type="ARBA" id="ARBA00048434"/>
    </source>
</evidence>
<dbReference type="Gene3D" id="3.40.1280.30">
    <property type="match status" value="1"/>
</dbReference>
<evidence type="ECO:0000259" key="10">
    <source>
        <dbReference type="PROSITE" id="PS51675"/>
    </source>
</evidence>
<evidence type="ECO:0000256" key="3">
    <source>
        <dbReference type="ARBA" id="ARBA00022603"/>
    </source>
</evidence>
<dbReference type="GO" id="GO:0005634">
    <property type="term" value="C:nucleus"/>
    <property type="evidence" value="ECO:0007669"/>
    <property type="project" value="TreeGrafter"/>
</dbReference>
<dbReference type="InterPro" id="IPR007356">
    <property type="entry name" value="tRNA_m1G_MeTrfase_euk"/>
</dbReference>
<evidence type="ECO:0000256" key="9">
    <source>
        <dbReference type="SAM" id="MobiDB-lite"/>
    </source>
</evidence>
<organism evidence="11 12">
    <name type="scientific">Xylona heveae (strain CBS 132557 / TC161)</name>
    <dbReference type="NCBI Taxonomy" id="1328760"/>
    <lineage>
        <taxon>Eukaryota</taxon>
        <taxon>Fungi</taxon>
        <taxon>Dikarya</taxon>
        <taxon>Ascomycota</taxon>
        <taxon>Pezizomycotina</taxon>
        <taxon>Xylonomycetes</taxon>
        <taxon>Xylonales</taxon>
        <taxon>Xylonaceae</taxon>
        <taxon>Xylona</taxon>
    </lineage>
</organism>
<dbReference type="PANTHER" id="PTHR13563">
    <property type="entry name" value="TRNA (GUANINE-9-) METHYLTRANSFERASE"/>
    <property type="match status" value="1"/>
</dbReference>
<dbReference type="GO" id="GO:0000049">
    <property type="term" value="F:tRNA binding"/>
    <property type="evidence" value="ECO:0007669"/>
    <property type="project" value="TreeGrafter"/>
</dbReference>
<dbReference type="AlphaFoldDB" id="A0A165G7H6"/>
<dbReference type="STRING" id="1328760.A0A165G7H6"/>